<dbReference type="OrthoDB" id="9773293at2"/>
<dbReference type="Proteomes" id="UP000029554">
    <property type="component" value="Unassembled WGS sequence"/>
</dbReference>
<dbReference type="STRING" id="1453498.LG45_02820"/>
<comment type="caution">
    <text evidence="3">The sequence shown here is derived from an EMBL/GenBank/DDBJ whole genome shotgun (WGS) entry which is preliminary data.</text>
</comment>
<dbReference type="SUPFAM" id="SSF53474">
    <property type="entry name" value="alpha/beta-Hydrolases"/>
    <property type="match status" value="1"/>
</dbReference>
<dbReference type="Gene3D" id="3.40.50.1820">
    <property type="entry name" value="alpha/beta hydrolase"/>
    <property type="match status" value="1"/>
</dbReference>
<evidence type="ECO:0000259" key="2">
    <source>
        <dbReference type="Pfam" id="PF00561"/>
    </source>
</evidence>
<dbReference type="GO" id="GO:0004301">
    <property type="term" value="F:epoxide hydrolase activity"/>
    <property type="evidence" value="ECO:0007669"/>
    <property type="project" value="TreeGrafter"/>
</dbReference>
<sequence length="294" mass="34156">MNSSNEKLNKVSYQYVLIDDVKIAYREAGQIGNPVLFLLHGFPASSHMFRNVIPNLSQHFHVIAPDLPGFGFSDIPSPAAFKYSFENYSDLISKFLRKLNINKASFYLFDYGAPILMRLFTKRPEIIEMLIFQNGTIYNEGVGNVLKDIGKLLMHDTIESNLKLKKYFELDYIKWEYLNGVQNVSKIAFETYSLDQLLINRDGVLQIQIELKKDYKNNITLYQVWQNFIKKLQPITLIVWGENDEVFNKEGAQSLAKDLIYSKLVFYPTGHFALEEFGDAIQEEIINYWNLNFN</sequence>
<organism evidence="3 4">
    <name type="scientific">Flavobacterium aquatile LMG 4008 = ATCC 11947</name>
    <dbReference type="NCBI Taxonomy" id="1453498"/>
    <lineage>
        <taxon>Bacteria</taxon>
        <taxon>Pseudomonadati</taxon>
        <taxon>Bacteroidota</taxon>
        <taxon>Flavobacteriia</taxon>
        <taxon>Flavobacteriales</taxon>
        <taxon>Flavobacteriaceae</taxon>
        <taxon>Flavobacterium</taxon>
    </lineage>
</organism>
<dbReference type="RefSeq" id="WP_035124150.1">
    <property type="nucleotide sequence ID" value="NZ_JRHH01000001.1"/>
</dbReference>
<dbReference type="AlphaFoldDB" id="A0A095U4Y9"/>
<evidence type="ECO:0000256" key="1">
    <source>
        <dbReference type="ARBA" id="ARBA00022801"/>
    </source>
</evidence>
<keyword evidence="1" id="KW-0378">Hydrolase</keyword>
<name>A0A095U4Y9_9FLAO</name>
<dbReference type="eggNOG" id="COG0596">
    <property type="taxonomic scope" value="Bacteria"/>
</dbReference>
<dbReference type="EMBL" id="JRHH01000001">
    <property type="protein sequence ID" value="KGD69708.1"/>
    <property type="molecule type" value="Genomic_DNA"/>
</dbReference>
<dbReference type="InterPro" id="IPR000073">
    <property type="entry name" value="AB_hydrolase_1"/>
</dbReference>
<protein>
    <recommendedName>
        <fullName evidence="2">AB hydrolase-1 domain-containing protein</fullName>
    </recommendedName>
</protein>
<dbReference type="Pfam" id="PF00561">
    <property type="entry name" value="Abhydrolase_1"/>
    <property type="match status" value="1"/>
</dbReference>
<reference evidence="3 4" key="1">
    <citation type="submission" date="2014-09" db="EMBL/GenBank/DDBJ databases">
        <title>Whole Genome Shotgun of Flavobacterium aquatile LMG 4008.</title>
        <authorList>
            <person name="Gale A.N."/>
            <person name="Pipes S.E."/>
            <person name="Newman J.D."/>
        </authorList>
    </citation>
    <scope>NUCLEOTIDE SEQUENCE [LARGE SCALE GENOMIC DNA]</scope>
    <source>
        <strain evidence="3 4">LMG 4008</strain>
    </source>
</reference>
<dbReference type="PRINTS" id="PR00111">
    <property type="entry name" value="ABHYDROLASE"/>
</dbReference>
<feature type="domain" description="AB hydrolase-1" evidence="2">
    <location>
        <begin position="34"/>
        <end position="135"/>
    </location>
</feature>
<proteinExistence type="predicted"/>
<dbReference type="PANTHER" id="PTHR42977:SF3">
    <property type="entry name" value="AB HYDROLASE-1 DOMAIN-CONTAINING PROTEIN"/>
    <property type="match status" value="1"/>
</dbReference>
<dbReference type="PANTHER" id="PTHR42977">
    <property type="entry name" value="HYDROLASE-RELATED"/>
    <property type="match status" value="1"/>
</dbReference>
<dbReference type="InterPro" id="IPR029058">
    <property type="entry name" value="AB_hydrolase_fold"/>
</dbReference>
<keyword evidence="4" id="KW-1185">Reference proteome</keyword>
<gene>
    <name evidence="3" type="ORF">LG45_02820</name>
</gene>
<accession>A0A095U4Y9</accession>
<dbReference type="InterPro" id="IPR051340">
    <property type="entry name" value="Haloalkane_dehalogenase"/>
</dbReference>
<evidence type="ECO:0000313" key="3">
    <source>
        <dbReference type="EMBL" id="KGD69708.1"/>
    </source>
</evidence>
<evidence type="ECO:0000313" key="4">
    <source>
        <dbReference type="Proteomes" id="UP000029554"/>
    </source>
</evidence>